<evidence type="ECO:0000256" key="2">
    <source>
        <dbReference type="ARBA" id="ARBA00012943"/>
    </source>
</evidence>
<keyword evidence="5" id="KW-1278">Translocase</keyword>
<keyword evidence="6" id="KW-1133">Transmembrane helix</keyword>
<keyword evidence="4" id="KW-0521">NADP</keyword>
<evidence type="ECO:0000313" key="12">
    <source>
        <dbReference type="Proteomes" id="UP000295129"/>
    </source>
</evidence>
<evidence type="ECO:0000256" key="1">
    <source>
        <dbReference type="ARBA" id="ARBA00004141"/>
    </source>
</evidence>
<organism evidence="11 12">
    <name type="scientific">Azoarcus indigens</name>
    <dbReference type="NCBI Taxonomy" id="29545"/>
    <lineage>
        <taxon>Bacteria</taxon>
        <taxon>Pseudomonadati</taxon>
        <taxon>Pseudomonadota</taxon>
        <taxon>Betaproteobacteria</taxon>
        <taxon>Rhodocyclales</taxon>
        <taxon>Zoogloeaceae</taxon>
        <taxon>Azoarcus</taxon>
    </lineage>
</organism>
<evidence type="ECO:0000256" key="6">
    <source>
        <dbReference type="ARBA" id="ARBA00022989"/>
    </source>
</evidence>
<dbReference type="EMBL" id="SNVV01000014">
    <property type="protein sequence ID" value="TDN48734.1"/>
    <property type="molecule type" value="Genomic_DNA"/>
</dbReference>
<evidence type="ECO:0000256" key="9">
    <source>
        <dbReference type="ARBA" id="ARBA00048202"/>
    </source>
</evidence>
<reference evidence="11 12" key="1">
    <citation type="submission" date="2019-03" db="EMBL/GenBank/DDBJ databases">
        <title>Genomic Encyclopedia of Type Strains, Phase IV (KMG-IV): sequencing the most valuable type-strain genomes for metagenomic binning, comparative biology and taxonomic classification.</title>
        <authorList>
            <person name="Goeker M."/>
        </authorList>
    </citation>
    <scope>NUCLEOTIDE SEQUENCE [LARGE SCALE GENOMIC DNA]</scope>
    <source>
        <strain evidence="11 12">DSM 12121</strain>
    </source>
</reference>
<name>A0A4R6DVE8_9RHOO</name>
<comment type="subcellular location">
    <subcellularLocation>
        <location evidence="1">Membrane</location>
        <topology evidence="1">Multi-pass membrane protein</topology>
    </subcellularLocation>
</comment>
<dbReference type="SUPFAM" id="SSF52467">
    <property type="entry name" value="DHS-like NAD/FAD-binding domain"/>
    <property type="match status" value="1"/>
</dbReference>
<dbReference type="EC" id="7.1.1.1" evidence="2"/>
<dbReference type="GO" id="GO:0016020">
    <property type="term" value="C:membrane"/>
    <property type="evidence" value="ECO:0007669"/>
    <property type="project" value="UniProtKB-SubCell"/>
</dbReference>
<keyword evidence="7" id="KW-0520">NAD</keyword>
<evidence type="ECO:0000313" key="11">
    <source>
        <dbReference type="EMBL" id="TDN48734.1"/>
    </source>
</evidence>
<dbReference type="AlphaFoldDB" id="A0A4R6DVE8"/>
<dbReference type="GO" id="GO:0008750">
    <property type="term" value="F:proton-translocating NAD(P)+ transhydrogenase activity"/>
    <property type="evidence" value="ECO:0007669"/>
    <property type="project" value="UniProtKB-EC"/>
</dbReference>
<dbReference type="InterPro" id="IPR034300">
    <property type="entry name" value="PNTB-like"/>
</dbReference>
<proteinExistence type="predicted"/>
<dbReference type="Pfam" id="PF02233">
    <property type="entry name" value="PNTB"/>
    <property type="match status" value="1"/>
</dbReference>
<dbReference type="PANTHER" id="PTHR44758">
    <property type="entry name" value="NAD(P) TRANSHYDROGENASE SUBUNIT BETA"/>
    <property type="match status" value="1"/>
</dbReference>
<keyword evidence="8" id="KW-0472">Membrane</keyword>
<protein>
    <recommendedName>
        <fullName evidence="2">proton-translocating NAD(P)(+) transhydrogenase</fullName>
        <ecNumber evidence="2">7.1.1.1</ecNumber>
    </recommendedName>
</protein>
<evidence type="ECO:0000256" key="5">
    <source>
        <dbReference type="ARBA" id="ARBA00022967"/>
    </source>
</evidence>
<dbReference type="InterPro" id="IPR029035">
    <property type="entry name" value="DHS-like_NAD/FAD-binding_dom"/>
</dbReference>
<dbReference type="Proteomes" id="UP000295129">
    <property type="component" value="Unassembled WGS sequence"/>
</dbReference>
<comment type="catalytic activity">
    <reaction evidence="9">
        <text>NAD(+) + NADPH + H(+)(in) = NADH + NADP(+) + H(+)(out)</text>
        <dbReference type="Rhea" id="RHEA:47992"/>
        <dbReference type="ChEBI" id="CHEBI:15378"/>
        <dbReference type="ChEBI" id="CHEBI:57540"/>
        <dbReference type="ChEBI" id="CHEBI:57783"/>
        <dbReference type="ChEBI" id="CHEBI:57945"/>
        <dbReference type="ChEBI" id="CHEBI:58349"/>
        <dbReference type="EC" id="7.1.1.1"/>
    </reaction>
</comment>
<evidence type="ECO:0000256" key="8">
    <source>
        <dbReference type="ARBA" id="ARBA00023136"/>
    </source>
</evidence>
<evidence type="ECO:0000256" key="3">
    <source>
        <dbReference type="ARBA" id="ARBA00022692"/>
    </source>
</evidence>
<keyword evidence="3" id="KW-0812">Transmembrane</keyword>
<feature type="domain" description="NADP transhydrogenase beta-like" evidence="10">
    <location>
        <begin position="2"/>
        <end position="77"/>
    </location>
</feature>
<gene>
    <name evidence="11" type="ORF">C7389_114121</name>
</gene>
<comment type="caution">
    <text evidence="11">The sequence shown here is derived from an EMBL/GenBank/DDBJ whole genome shotgun (WGS) entry which is preliminary data.</text>
</comment>
<sequence>MALVIGANDVVNPVARTDKSSPIYGMPILNVDMAQNVIVVKRGKGAGYSGIENALFYKDNCRMLYGSAQQAIAEVITHVKALEG</sequence>
<accession>A0A4R6DVE8</accession>
<keyword evidence="12" id="KW-1185">Reference proteome</keyword>
<evidence type="ECO:0000256" key="7">
    <source>
        <dbReference type="ARBA" id="ARBA00023027"/>
    </source>
</evidence>
<evidence type="ECO:0000256" key="4">
    <source>
        <dbReference type="ARBA" id="ARBA00022857"/>
    </source>
</evidence>
<dbReference type="PANTHER" id="PTHR44758:SF1">
    <property type="entry name" value="NAD(P) TRANSHYDROGENASE SUBUNIT BETA"/>
    <property type="match status" value="1"/>
</dbReference>
<dbReference type="Gene3D" id="3.40.50.1220">
    <property type="entry name" value="TPP-binding domain"/>
    <property type="match status" value="1"/>
</dbReference>
<evidence type="ECO:0000259" key="10">
    <source>
        <dbReference type="Pfam" id="PF02233"/>
    </source>
</evidence>